<protein>
    <recommendedName>
        <fullName evidence="1">PIN domain-containing protein</fullName>
    </recommendedName>
</protein>
<evidence type="ECO:0000313" key="3">
    <source>
        <dbReference type="Proteomes" id="UP000015531"/>
    </source>
</evidence>
<dbReference type="SUPFAM" id="SSF88723">
    <property type="entry name" value="PIN domain-like"/>
    <property type="match status" value="1"/>
</dbReference>
<dbReference type="EMBL" id="ATDP01000074">
    <property type="protein sequence ID" value="EQB16808.1"/>
    <property type="molecule type" value="Genomic_DNA"/>
</dbReference>
<reference evidence="2 3" key="1">
    <citation type="journal article" date="2013" name="Genome Announc.">
        <title>Draft Genome Sequence of Sphingobium lactosutens Strain DS20T, Isolated from a Hexachlorocyclohexane Dumpsite.</title>
        <authorList>
            <person name="Kumar R."/>
            <person name="Dwivedi V."/>
            <person name="Negi V."/>
            <person name="Khurana J.P."/>
            <person name="Lal R."/>
        </authorList>
    </citation>
    <scope>NUCLEOTIDE SEQUENCE [LARGE SCALE GENOMIC DNA]</scope>
    <source>
        <strain evidence="2 3">DS20</strain>
    </source>
</reference>
<dbReference type="Pfam" id="PF01850">
    <property type="entry name" value="PIN"/>
    <property type="match status" value="1"/>
</dbReference>
<keyword evidence="3" id="KW-1185">Reference proteome</keyword>
<organism evidence="2 3">
    <name type="scientific">Sphingobium lactosutens DS20</name>
    <dbReference type="NCBI Taxonomy" id="1331060"/>
    <lineage>
        <taxon>Bacteria</taxon>
        <taxon>Pseudomonadati</taxon>
        <taxon>Pseudomonadota</taxon>
        <taxon>Alphaproteobacteria</taxon>
        <taxon>Sphingomonadales</taxon>
        <taxon>Sphingomonadaceae</taxon>
        <taxon>Sphingobium</taxon>
    </lineage>
</organism>
<sequence>MIEFDREDARVSGEVRAAPADFGTPIGPLDTLIAGQALARGFTVVTRDSREFSRVTGLGHQNWEE</sequence>
<proteinExistence type="predicted"/>
<dbReference type="eggNOG" id="COG1487">
    <property type="taxonomic scope" value="Bacteria"/>
</dbReference>
<comment type="caution">
    <text evidence="2">The sequence shown here is derived from an EMBL/GenBank/DDBJ whole genome shotgun (WGS) entry which is preliminary data.</text>
</comment>
<accession>T0HXJ5</accession>
<dbReference type="PATRIC" id="fig|1331060.3.peg.1264"/>
<dbReference type="Proteomes" id="UP000015531">
    <property type="component" value="Unassembled WGS sequence"/>
</dbReference>
<dbReference type="InterPro" id="IPR002716">
    <property type="entry name" value="PIN_dom"/>
</dbReference>
<dbReference type="AlphaFoldDB" id="T0HXJ5"/>
<feature type="domain" description="PIN" evidence="1">
    <location>
        <begin position="3"/>
        <end position="56"/>
    </location>
</feature>
<evidence type="ECO:0000259" key="1">
    <source>
        <dbReference type="Pfam" id="PF01850"/>
    </source>
</evidence>
<gene>
    <name evidence="2" type="ORF">RLDS_06735</name>
</gene>
<dbReference type="Gene3D" id="3.40.50.1010">
    <property type="entry name" value="5'-nuclease"/>
    <property type="match status" value="1"/>
</dbReference>
<dbReference type="InterPro" id="IPR029060">
    <property type="entry name" value="PIN-like_dom_sf"/>
</dbReference>
<evidence type="ECO:0000313" key="2">
    <source>
        <dbReference type="EMBL" id="EQB16808.1"/>
    </source>
</evidence>
<name>T0HXJ5_9SPHN</name>